<dbReference type="RefSeq" id="WP_104642936.1">
    <property type="nucleotide sequence ID" value="NZ_AQGW01000023.1"/>
</dbReference>
<accession>A0A2K4XAL1</accession>
<dbReference type="InterPro" id="IPR002048">
    <property type="entry name" value="EF_hand_dom"/>
</dbReference>
<dbReference type="EMBL" id="LT965928">
    <property type="protein sequence ID" value="SOU41359.1"/>
    <property type="molecule type" value="Genomic_DNA"/>
</dbReference>
<feature type="signal peptide" evidence="1">
    <location>
        <begin position="1"/>
        <end position="18"/>
    </location>
</feature>
<evidence type="ECO:0000313" key="3">
    <source>
        <dbReference type="EMBL" id="MBE0383990.1"/>
    </source>
</evidence>
<evidence type="ECO:0000313" key="5">
    <source>
        <dbReference type="Proteomes" id="UP000238288"/>
    </source>
</evidence>
<keyword evidence="1" id="KW-0732">Signal</keyword>
<dbReference type="PROSITE" id="PS50222">
    <property type="entry name" value="EF_HAND_2"/>
    <property type="match status" value="1"/>
</dbReference>
<reference evidence="3 6" key="1">
    <citation type="submission" date="2015-06" db="EMBL/GenBank/DDBJ databases">
        <title>Genome sequence of Pseudoalteromonas carrageenovora.</title>
        <authorList>
            <person name="Xie B.-B."/>
            <person name="Rong J.-C."/>
            <person name="Qin Q.-L."/>
            <person name="Zhang Y.-Z."/>
        </authorList>
    </citation>
    <scope>NUCLEOTIDE SEQUENCE [LARGE SCALE GENOMIC DNA]</scope>
    <source>
        <strain evidence="3 6">IAM 12662</strain>
    </source>
</reference>
<keyword evidence="6" id="KW-1185">Reference proteome</keyword>
<organism evidence="4 5">
    <name type="scientific">Pseudoalteromonas carrageenovora IAM 12662</name>
    <dbReference type="NCBI Taxonomy" id="1314868"/>
    <lineage>
        <taxon>Bacteria</taxon>
        <taxon>Pseudomonadati</taxon>
        <taxon>Pseudomonadota</taxon>
        <taxon>Gammaproteobacteria</taxon>
        <taxon>Alteromonadales</taxon>
        <taxon>Pseudoalteromonadaceae</taxon>
        <taxon>Pseudoalteromonas</taxon>
    </lineage>
</organism>
<evidence type="ECO:0000256" key="1">
    <source>
        <dbReference type="SAM" id="SignalP"/>
    </source>
</evidence>
<dbReference type="InterPro" id="IPR006869">
    <property type="entry name" value="DUF547"/>
</dbReference>
<dbReference type="Proteomes" id="UP000238288">
    <property type="component" value="Chromosome PCAR9a"/>
</dbReference>
<dbReference type="AlphaFoldDB" id="A0A2K4XAL1"/>
<evidence type="ECO:0000313" key="6">
    <source>
        <dbReference type="Proteomes" id="UP000615003"/>
    </source>
</evidence>
<dbReference type="GeneID" id="93664040"/>
<feature type="domain" description="EF-hand" evidence="2">
    <location>
        <begin position="18"/>
        <end position="53"/>
    </location>
</feature>
<name>A0A2K4XAL1_PSEVC</name>
<dbReference type="OrthoDB" id="526867at2"/>
<evidence type="ECO:0000313" key="4">
    <source>
        <dbReference type="EMBL" id="SOU41359.1"/>
    </source>
</evidence>
<dbReference type="EMBL" id="AQGW01000023">
    <property type="protein sequence ID" value="MBE0383990.1"/>
    <property type="molecule type" value="Genomic_DNA"/>
</dbReference>
<dbReference type="Pfam" id="PF04784">
    <property type="entry name" value="DUF547"/>
    <property type="match status" value="1"/>
</dbReference>
<sequence>MYKWILLTCLVLSNLATAKDESLAKEFSDFSINNDITISYDDLDQLLKLTVVDTGRSDRKKASKSQALIGTKMRSSKKKNTKNEANRFFFEEVSKSEISEGFNKIRVSLESLPNEIALNNLSLNEQLAYWLNLYNTAVVEQLLKHYPVRDTEKLLFGKNSILEEKFLSVSGHALSLNDIQKIVFKKFTNKPIVMYGFYQGNIGSPNLRAEAYYGNKVFHQLEDNGDEFVNSNRGLYLGKKNKLYVSKYFEQTKPLFENFETDLHYHLEKYVDTGMRYDVKNAKSIRFKIEDWSITDIFGTERVIGGSSATNNAAMLNAVVSNSTYPKGADGSGSGVGAVNLNFISDSITNKTMDFGRFSADQIEKLKALKLKTESNSGTVNIKDLSTDKSEN</sequence>
<evidence type="ECO:0000259" key="2">
    <source>
        <dbReference type="PROSITE" id="PS50222"/>
    </source>
</evidence>
<protein>
    <recommendedName>
        <fullName evidence="2">EF-hand domain-containing protein</fullName>
    </recommendedName>
</protein>
<dbReference type="Proteomes" id="UP000615003">
    <property type="component" value="Unassembled WGS sequence"/>
</dbReference>
<proteinExistence type="predicted"/>
<feature type="chain" id="PRO_5014345936" description="EF-hand domain-containing protein" evidence="1">
    <location>
        <begin position="19"/>
        <end position="392"/>
    </location>
</feature>
<reference evidence="4 5" key="2">
    <citation type="submission" date="2017-11" db="EMBL/GenBank/DDBJ databases">
        <authorList>
            <person name="Han C.G."/>
        </authorList>
    </citation>
    <scope>NUCLEOTIDE SEQUENCE [LARGE SCALE GENOMIC DNA]</scope>
    <source>
        <strain evidence="5">ATCC 43555</strain>
        <strain evidence="4">ATCC43555</strain>
    </source>
</reference>
<dbReference type="GO" id="GO:0005509">
    <property type="term" value="F:calcium ion binding"/>
    <property type="evidence" value="ECO:0007669"/>
    <property type="project" value="InterPro"/>
</dbReference>
<gene>
    <name evidence="4" type="ORF">PCAR9_A30537</name>
    <name evidence="3" type="ORF">PCARR_a2325</name>
</gene>